<dbReference type="Proteomes" id="UP000887580">
    <property type="component" value="Unplaced"/>
</dbReference>
<organism evidence="1 2">
    <name type="scientific">Panagrolaimus sp. PS1159</name>
    <dbReference type="NCBI Taxonomy" id="55785"/>
    <lineage>
        <taxon>Eukaryota</taxon>
        <taxon>Metazoa</taxon>
        <taxon>Ecdysozoa</taxon>
        <taxon>Nematoda</taxon>
        <taxon>Chromadorea</taxon>
        <taxon>Rhabditida</taxon>
        <taxon>Tylenchina</taxon>
        <taxon>Panagrolaimomorpha</taxon>
        <taxon>Panagrolaimoidea</taxon>
        <taxon>Panagrolaimidae</taxon>
        <taxon>Panagrolaimus</taxon>
    </lineage>
</organism>
<reference evidence="2" key="1">
    <citation type="submission" date="2022-11" db="UniProtKB">
        <authorList>
            <consortium name="WormBaseParasite"/>
        </authorList>
    </citation>
    <scope>IDENTIFICATION</scope>
</reference>
<evidence type="ECO:0000313" key="1">
    <source>
        <dbReference type="Proteomes" id="UP000887580"/>
    </source>
</evidence>
<protein>
    <submittedName>
        <fullName evidence="2">Uncharacterized protein</fullName>
    </submittedName>
</protein>
<accession>A0AC35GWX7</accession>
<proteinExistence type="predicted"/>
<evidence type="ECO:0000313" key="2">
    <source>
        <dbReference type="WBParaSite" id="PS1159_v2.g9539.t2"/>
    </source>
</evidence>
<dbReference type="WBParaSite" id="PS1159_v2.g9539.t2">
    <property type="protein sequence ID" value="PS1159_v2.g9539.t2"/>
    <property type="gene ID" value="PS1159_v2.g9539"/>
</dbReference>
<name>A0AC35GWX7_9BILA</name>
<sequence>VAKILDEAKDMVEKMAGDMNAKENIGKVYRQGKGMMDNISENGITQYIGEFDNVKDFILKEAKKMGVDEKKVTKVMDEAKSKAQNLIKNIGKDGINADEIKNIQEYAVKEFTKLGGSGDLGKTATKYFEDAQNKLQKMASNGISDKDFEKVKDFVVKEAEKVGGRDMGKKAAKLMDEAKEAIERIAKEYSKHGAAAAMEQELMDEAKEAIERIAKEYSKHGAAAAMEQGKEEVQKKMH</sequence>